<accession>A0A7J9N5S8</accession>
<reference evidence="1 2" key="1">
    <citation type="journal article" date="2019" name="Genome Biol. Evol.">
        <title>Insights into the evolution of the New World diploid cottons (Gossypium, subgenus Houzingenia) based on genome sequencing.</title>
        <authorList>
            <person name="Grover C.E."/>
            <person name="Arick M.A. 2nd"/>
            <person name="Thrash A."/>
            <person name="Conover J.L."/>
            <person name="Sanders W.S."/>
            <person name="Peterson D.G."/>
            <person name="Frelichowski J.E."/>
            <person name="Scheffler J.A."/>
            <person name="Scheffler B.E."/>
            <person name="Wendel J.F."/>
        </authorList>
    </citation>
    <scope>NUCLEOTIDE SEQUENCE [LARGE SCALE GENOMIC DNA]</scope>
    <source>
        <strain evidence="1">1</strain>
        <tissue evidence="1">Leaf</tissue>
    </source>
</reference>
<protein>
    <submittedName>
        <fullName evidence="1">Uncharacterized protein</fullName>
    </submittedName>
</protein>
<evidence type="ECO:0000313" key="2">
    <source>
        <dbReference type="Proteomes" id="UP000593576"/>
    </source>
</evidence>
<dbReference type="EMBL" id="JABFAF010272454">
    <property type="protein sequence ID" value="MBA0878642.1"/>
    <property type="molecule type" value="Genomic_DNA"/>
</dbReference>
<gene>
    <name evidence="1" type="ORF">Goshw_004046</name>
</gene>
<evidence type="ECO:0000313" key="1">
    <source>
        <dbReference type="EMBL" id="MBA0878642.1"/>
    </source>
</evidence>
<sequence length="24" mass="2636">MATNGNDQIIKENNCETKSICPVL</sequence>
<name>A0A7J9N5S8_GOSSC</name>
<keyword evidence="2" id="KW-1185">Reference proteome</keyword>
<proteinExistence type="predicted"/>
<dbReference type="Proteomes" id="UP000593576">
    <property type="component" value="Unassembled WGS sequence"/>
</dbReference>
<organism evidence="1 2">
    <name type="scientific">Gossypium schwendimanii</name>
    <name type="common">Cotton</name>
    <dbReference type="NCBI Taxonomy" id="34291"/>
    <lineage>
        <taxon>Eukaryota</taxon>
        <taxon>Viridiplantae</taxon>
        <taxon>Streptophyta</taxon>
        <taxon>Embryophyta</taxon>
        <taxon>Tracheophyta</taxon>
        <taxon>Spermatophyta</taxon>
        <taxon>Magnoliopsida</taxon>
        <taxon>eudicotyledons</taxon>
        <taxon>Gunneridae</taxon>
        <taxon>Pentapetalae</taxon>
        <taxon>rosids</taxon>
        <taxon>malvids</taxon>
        <taxon>Malvales</taxon>
        <taxon>Malvaceae</taxon>
        <taxon>Malvoideae</taxon>
        <taxon>Gossypium</taxon>
    </lineage>
</organism>
<comment type="caution">
    <text evidence="1">The sequence shown here is derived from an EMBL/GenBank/DDBJ whole genome shotgun (WGS) entry which is preliminary data.</text>
</comment>
<dbReference type="AlphaFoldDB" id="A0A7J9N5S8"/>